<evidence type="ECO:0000259" key="9">
    <source>
        <dbReference type="Pfam" id="PF01225"/>
    </source>
</evidence>
<feature type="binding site" evidence="7">
    <location>
        <position position="206"/>
    </location>
    <ligand>
        <name>UDP-N-acetyl-alpha-D-muramoyl-L-alanyl-D-glutamate</name>
        <dbReference type="ChEBI" id="CHEBI:83900"/>
    </ligand>
</feature>
<dbReference type="Pfam" id="PF01225">
    <property type="entry name" value="Mur_ligase"/>
    <property type="match status" value="1"/>
</dbReference>
<keyword evidence="2 7" id="KW-0132">Cell division</keyword>
<feature type="binding site" evidence="7">
    <location>
        <position position="487"/>
    </location>
    <ligand>
        <name>meso-2,6-diaminopimelate</name>
        <dbReference type="ChEBI" id="CHEBI:57791"/>
    </ligand>
</feature>
<dbReference type="OrthoDB" id="9800958at2"/>
<proteinExistence type="inferred from homology"/>
<dbReference type="GO" id="GO:0009252">
    <property type="term" value="P:peptidoglycan biosynthetic process"/>
    <property type="evidence" value="ECO:0007669"/>
    <property type="project" value="UniProtKB-UniRule"/>
</dbReference>
<evidence type="ECO:0000313" key="13">
    <source>
        <dbReference type="Proteomes" id="UP000444980"/>
    </source>
</evidence>
<keyword evidence="5 7" id="KW-0131">Cell cycle</keyword>
<comment type="pathway">
    <text evidence="7 8">Cell wall biogenesis; peptidoglycan biosynthesis.</text>
</comment>
<dbReference type="Pfam" id="PF08245">
    <property type="entry name" value="Mur_ligase_M"/>
    <property type="match status" value="1"/>
</dbReference>
<dbReference type="SUPFAM" id="SSF63418">
    <property type="entry name" value="MurE/MurF N-terminal domain"/>
    <property type="match status" value="1"/>
</dbReference>
<dbReference type="GO" id="GO:0000287">
    <property type="term" value="F:magnesium ion binding"/>
    <property type="evidence" value="ECO:0007669"/>
    <property type="project" value="UniProtKB-UniRule"/>
</dbReference>
<feature type="binding site" evidence="7">
    <location>
        <begin position="171"/>
        <end position="172"/>
    </location>
    <ligand>
        <name>UDP-N-acetyl-alpha-D-muramoyl-L-alanyl-D-glutamate</name>
        <dbReference type="ChEBI" id="CHEBI:83900"/>
    </ligand>
</feature>
<dbReference type="InterPro" id="IPR013221">
    <property type="entry name" value="Mur_ligase_cen"/>
</dbReference>
<dbReference type="Gene3D" id="3.40.1190.10">
    <property type="entry name" value="Mur-like, catalytic domain"/>
    <property type="match status" value="1"/>
</dbReference>
<keyword evidence="4 7" id="KW-0573">Peptidoglycan synthesis</keyword>
<comment type="function">
    <text evidence="7">Catalyzes the addition of meso-diaminopimelic acid to the nucleotide precursor UDP-N-acetylmuramoyl-L-alanyl-D-glutamate (UMAG) in the biosynthesis of bacterial cell-wall peptidoglycan.</text>
</comment>
<keyword evidence="7" id="KW-0547">Nucleotide-binding</keyword>
<comment type="catalytic activity">
    <reaction evidence="7">
        <text>UDP-N-acetyl-alpha-D-muramoyl-L-alanyl-D-glutamate + meso-2,6-diaminopimelate + ATP = UDP-N-acetyl-alpha-D-muramoyl-L-alanyl-gamma-D-glutamyl-meso-2,6-diaminopimelate + ADP + phosphate + H(+)</text>
        <dbReference type="Rhea" id="RHEA:23676"/>
        <dbReference type="ChEBI" id="CHEBI:15378"/>
        <dbReference type="ChEBI" id="CHEBI:30616"/>
        <dbReference type="ChEBI" id="CHEBI:43474"/>
        <dbReference type="ChEBI" id="CHEBI:57791"/>
        <dbReference type="ChEBI" id="CHEBI:83900"/>
        <dbReference type="ChEBI" id="CHEBI:83905"/>
        <dbReference type="ChEBI" id="CHEBI:456216"/>
        <dbReference type="EC" id="6.3.2.13"/>
    </reaction>
</comment>
<dbReference type="GO" id="GO:0005524">
    <property type="term" value="F:ATP binding"/>
    <property type="evidence" value="ECO:0007669"/>
    <property type="project" value="UniProtKB-UniRule"/>
</dbReference>
<name>A0A7I9UYT3_9ACTN</name>
<evidence type="ECO:0000259" key="11">
    <source>
        <dbReference type="Pfam" id="PF08245"/>
    </source>
</evidence>
<evidence type="ECO:0000256" key="3">
    <source>
        <dbReference type="ARBA" id="ARBA00022960"/>
    </source>
</evidence>
<dbReference type="Pfam" id="PF02875">
    <property type="entry name" value="Mur_ligase_C"/>
    <property type="match status" value="1"/>
</dbReference>
<keyword evidence="7" id="KW-0067">ATP-binding</keyword>
<feature type="binding site" evidence="7">
    <location>
        <position position="198"/>
    </location>
    <ligand>
        <name>UDP-N-acetyl-alpha-D-muramoyl-L-alanyl-D-glutamate</name>
        <dbReference type="ChEBI" id="CHEBI:83900"/>
    </ligand>
</feature>
<dbReference type="InterPro" id="IPR000713">
    <property type="entry name" value="Mur_ligase_N"/>
</dbReference>
<keyword evidence="7" id="KW-0963">Cytoplasm</keyword>
<evidence type="ECO:0000259" key="10">
    <source>
        <dbReference type="Pfam" id="PF02875"/>
    </source>
</evidence>
<feature type="modified residue" description="N6-carboxylysine" evidence="7">
    <location>
        <position position="238"/>
    </location>
</feature>
<comment type="caution">
    <text evidence="12">The sequence shown here is derived from an EMBL/GenBank/DDBJ whole genome shotgun (WGS) entry which is preliminary data.</text>
</comment>
<keyword evidence="6 7" id="KW-0961">Cell wall biogenesis/degradation</keyword>
<dbReference type="Proteomes" id="UP000444980">
    <property type="component" value="Unassembled WGS sequence"/>
</dbReference>
<comment type="subcellular location">
    <subcellularLocation>
        <location evidence="7 8">Cytoplasm</location>
    </subcellularLocation>
</comment>
<dbReference type="HAMAP" id="MF_00208">
    <property type="entry name" value="MurE"/>
    <property type="match status" value="1"/>
</dbReference>
<feature type="binding site" evidence="7">
    <location>
        <position position="401"/>
    </location>
    <ligand>
        <name>meso-2,6-diaminopimelate</name>
        <dbReference type="ChEBI" id="CHEBI:57791"/>
    </ligand>
</feature>
<evidence type="ECO:0000256" key="7">
    <source>
        <dbReference type="HAMAP-Rule" id="MF_00208"/>
    </source>
</evidence>
<dbReference type="NCBIfam" id="TIGR01085">
    <property type="entry name" value="murE"/>
    <property type="match status" value="1"/>
</dbReference>
<dbReference type="GO" id="GO:0008360">
    <property type="term" value="P:regulation of cell shape"/>
    <property type="evidence" value="ECO:0007669"/>
    <property type="project" value="UniProtKB-KW"/>
</dbReference>
<dbReference type="PANTHER" id="PTHR23135:SF4">
    <property type="entry name" value="UDP-N-ACETYLMURAMOYL-L-ALANYL-D-GLUTAMATE--2,6-DIAMINOPIMELATE LIGASE MURE HOMOLOG, CHLOROPLASTIC"/>
    <property type="match status" value="1"/>
</dbReference>
<keyword evidence="7" id="KW-0436">Ligase</keyword>
<evidence type="ECO:0000256" key="5">
    <source>
        <dbReference type="ARBA" id="ARBA00023306"/>
    </source>
</evidence>
<keyword evidence="7" id="KW-0460">Magnesium</keyword>
<feature type="binding site" evidence="7">
    <location>
        <position position="44"/>
    </location>
    <ligand>
        <name>UDP-N-acetyl-alpha-D-muramoyl-L-alanyl-D-glutamate</name>
        <dbReference type="ChEBI" id="CHEBI:83900"/>
    </ligand>
</feature>
<feature type="binding site" evidence="7">
    <location>
        <begin position="425"/>
        <end position="428"/>
    </location>
    <ligand>
        <name>meso-2,6-diaminopimelate</name>
        <dbReference type="ChEBI" id="CHEBI:57791"/>
    </ligand>
</feature>
<dbReference type="PANTHER" id="PTHR23135">
    <property type="entry name" value="MUR LIGASE FAMILY MEMBER"/>
    <property type="match status" value="1"/>
</dbReference>
<dbReference type="SUPFAM" id="SSF53623">
    <property type="entry name" value="MurD-like peptide ligases, catalytic domain"/>
    <property type="match status" value="1"/>
</dbReference>
<keyword evidence="3 7" id="KW-0133">Cell shape</keyword>
<gene>
    <name evidence="7" type="primary">murE</name>
    <name evidence="12" type="ORF">nbrc107697_23140</name>
</gene>
<feature type="short sequence motif" description="Meso-diaminopimelate recognition motif" evidence="7">
    <location>
        <begin position="425"/>
        <end position="428"/>
    </location>
</feature>
<dbReference type="NCBIfam" id="NF001126">
    <property type="entry name" value="PRK00139.1-4"/>
    <property type="match status" value="1"/>
</dbReference>
<dbReference type="InterPro" id="IPR004101">
    <property type="entry name" value="Mur_ligase_C"/>
</dbReference>
<dbReference type="EMBL" id="BJOU01000001">
    <property type="protein sequence ID" value="GED98275.1"/>
    <property type="molecule type" value="Genomic_DNA"/>
</dbReference>
<comment type="similarity">
    <text evidence="1 7">Belongs to the MurCDEF family. MurE subfamily.</text>
</comment>
<comment type="cofactor">
    <cofactor evidence="7">
        <name>Mg(2+)</name>
        <dbReference type="ChEBI" id="CHEBI:18420"/>
    </cofactor>
</comment>
<dbReference type="RefSeq" id="WP_161927482.1">
    <property type="nucleotide sequence ID" value="NZ_BJOU01000001.1"/>
</dbReference>
<dbReference type="InterPro" id="IPR036615">
    <property type="entry name" value="Mur_ligase_C_dom_sf"/>
</dbReference>
<dbReference type="InterPro" id="IPR036565">
    <property type="entry name" value="Mur-like_cat_sf"/>
</dbReference>
<evidence type="ECO:0000256" key="2">
    <source>
        <dbReference type="ARBA" id="ARBA00022618"/>
    </source>
</evidence>
<dbReference type="GO" id="GO:0008765">
    <property type="term" value="F:UDP-N-acetylmuramoylalanyl-D-glutamate-2,6-diaminopimelate ligase activity"/>
    <property type="evidence" value="ECO:0007669"/>
    <property type="project" value="UniProtKB-UniRule"/>
</dbReference>
<dbReference type="SUPFAM" id="SSF53244">
    <property type="entry name" value="MurD-like peptide ligases, peptide-binding domain"/>
    <property type="match status" value="1"/>
</dbReference>
<dbReference type="EC" id="6.3.2.13" evidence="7"/>
<evidence type="ECO:0000256" key="1">
    <source>
        <dbReference type="ARBA" id="ARBA00005898"/>
    </source>
</evidence>
<dbReference type="Gene3D" id="3.90.190.20">
    <property type="entry name" value="Mur ligase, C-terminal domain"/>
    <property type="match status" value="1"/>
</dbReference>
<organism evidence="12 13">
    <name type="scientific">Gordonia crocea</name>
    <dbReference type="NCBI Taxonomy" id="589162"/>
    <lineage>
        <taxon>Bacteria</taxon>
        <taxon>Bacillati</taxon>
        <taxon>Actinomycetota</taxon>
        <taxon>Actinomycetes</taxon>
        <taxon>Mycobacteriales</taxon>
        <taxon>Gordoniaceae</taxon>
        <taxon>Gordonia</taxon>
    </lineage>
</organism>
<sequence>MGTDSPSSDALRPVRVVPTPVAVLAELIGASDPESGGEVTGVTLRAQRAAAGDLFAALPGQRAHGAEFAAEALDRGASAILTDPVGADLVRGLAVPVLVHPDPRSVLGAVSARVYHHPSRDLTVIGITGTSGKTTTAFMVESALLAAGRSVGLIGTVATRINRETAPSSLTTPEAPDLQALLATMLERGVDTVVMEVSSHALSLGRVAGTSFAVGGFTNLSQDHLDFHPTMDDYFAAKAALFDPASPVAASSAVICVDDEWGRRMAAIAVDPATVETADAPPRESAPGRWTAVAAPGGAAVVDPDDGQHHLDLLLPGRYNVTNAALAVALCAAAGADVARACAGIADAVVPGRLEPVRAGQDFLAVVDYAHKPAAVEAVLATLAAEAPGRIGVVLGAGGDRDTGKRPQMGAAAARAADLVIVTDDNPRSEDPAAIRAAVVAGARGLADDDRRATDIREVGGRAAAIAAAVAWARSGDVVLVAGKGHETGQEVNGVKHDFDDRVVLREALAQRVAGRPIVVLDAGTDASVADGSALVRRLVTVAADSGAGSAHRGDPGSSRTWLVLGELTDDGDIARSVVDHDRLTRTAVRLAVDKVVCVGGSRPVRAAHQGAVMEGSWGEEAKLVADAAELAALWEGSGDFSPAPGDVVAFAGAWDRQPVLDALAERDLVIRPI</sequence>
<evidence type="ECO:0000256" key="4">
    <source>
        <dbReference type="ARBA" id="ARBA00022984"/>
    </source>
</evidence>
<feature type="domain" description="Mur ligase N-terminal catalytic" evidence="9">
    <location>
        <begin position="38"/>
        <end position="113"/>
    </location>
</feature>
<protein>
    <recommendedName>
        <fullName evidence="7">UDP-N-acetylmuramoyl-L-alanyl-D-glutamate--2,6-diaminopimelate ligase</fullName>
        <ecNumber evidence="7">6.3.2.13</ecNumber>
    </recommendedName>
    <alternativeName>
        <fullName evidence="7">Meso-A2pm-adding enzyme</fullName>
    </alternativeName>
    <alternativeName>
        <fullName evidence="7">Meso-diaminopimelate-adding enzyme</fullName>
    </alternativeName>
    <alternativeName>
        <fullName evidence="7">UDP-MurNAc-L-Ala-D-Glu:meso-diaminopimelate ligase</fullName>
    </alternativeName>
    <alternativeName>
        <fullName evidence="7">UDP-MurNAc-tripeptide synthetase</fullName>
    </alternativeName>
    <alternativeName>
        <fullName evidence="7">UDP-N-acetylmuramyl-tripeptide synthetase</fullName>
    </alternativeName>
</protein>
<dbReference type="InterPro" id="IPR035911">
    <property type="entry name" value="MurE/MurF_N"/>
</dbReference>
<comment type="PTM">
    <text evidence="7">Carboxylation is probably crucial for Mg(2+) binding and, consequently, for the gamma-phosphate positioning of ATP.</text>
</comment>
<dbReference type="GO" id="GO:0005737">
    <property type="term" value="C:cytoplasm"/>
    <property type="evidence" value="ECO:0007669"/>
    <property type="project" value="UniProtKB-SubCell"/>
</dbReference>
<dbReference type="GO" id="GO:0071555">
    <property type="term" value="P:cell wall organization"/>
    <property type="evidence" value="ECO:0007669"/>
    <property type="project" value="UniProtKB-KW"/>
</dbReference>
<feature type="domain" description="Mur ligase central" evidence="11">
    <location>
        <begin position="127"/>
        <end position="330"/>
    </location>
</feature>
<dbReference type="InterPro" id="IPR005761">
    <property type="entry name" value="UDP-N-AcMur-Glu-dNH2Pim_ligase"/>
</dbReference>
<feature type="binding site" evidence="7">
    <location>
        <position position="483"/>
    </location>
    <ligand>
        <name>meso-2,6-diaminopimelate</name>
        <dbReference type="ChEBI" id="CHEBI:57791"/>
    </ligand>
</feature>
<keyword evidence="13" id="KW-1185">Reference proteome</keyword>
<feature type="domain" description="Mur ligase C-terminal" evidence="10">
    <location>
        <begin position="352"/>
        <end position="485"/>
    </location>
</feature>
<feature type="binding site" evidence="7">
    <location>
        <begin position="129"/>
        <end position="135"/>
    </location>
    <ligand>
        <name>ATP</name>
        <dbReference type="ChEBI" id="CHEBI:30616"/>
    </ligand>
</feature>
<evidence type="ECO:0000313" key="12">
    <source>
        <dbReference type="EMBL" id="GED98275.1"/>
    </source>
</evidence>
<evidence type="ECO:0000256" key="6">
    <source>
        <dbReference type="ARBA" id="ARBA00023316"/>
    </source>
</evidence>
<dbReference type="AlphaFoldDB" id="A0A7I9UYT3"/>
<dbReference type="Gene3D" id="3.40.1390.10">
    <property type="entry name" value="MurE/MurF, N-terminal domain"/>
    <property type="match status" value="1"/>
</dbReference>
<accession>A0A7I9UYT3</accession>
<dbReference type="UniPathway" id="UPA00219"/>
<reference evidence="13" key="1">
    <citation type="submission" date="2019-06" db="EMBL/GenBank/DDBJ databases">
        <title>Gordonia isolated from sludge of a wastewater treatment plant.</title>
        <authorList>
            <person name="Tamura T."/>
            <person name="Aoyama K."/>
            <person name="Kang Y."/>
            <person name="Saito S."/>
            <person name="Akiyama N."/>
            <person name="Yazawa K."/>
            <person name="Gonoi T."/>
            <person name="Mikami Y."/>
        </authorList>
    </citation>
    <scope>NUCLEOTIDE SEQUENCE [LARGE SCALE GENOMIC DNA]</scope>
    <source>
        <strain evidence="13">NBRC 107697</strain>
    </source>
</reference>
<dbReference type="NCBIfam" id="NF001124">
    <property type="entry name" value="PRK00139.1-2"/>
    <property type="match status" value="1"/>
</dbReference>
<dbReference type="GO" id="GO:0051301">
    <property type="term" value="P:cell division"/>
    <property type="evidence" value="ECO:0007669"/>
    <property type="project" value="UniProtKB-KW"/>
</dbReference>
<comment type="caution">
    <text evidence="7">Lacks conserved residue(s) required for the propagation of feature annotation.</text>
</comment>
<evidence type="ECO:0000256" key="8">
    <source>
        <dbReference type="RuleBase" id="RU004135"/>
    </source>
</evidence>